<feature type="repeat" description="TPR" evidence="1">
    <location>
        <begin position="60"/>
        <end position="93"/>
    </location>
</feature>
<evidence type="ECO:0000256" key="1">
    <source>
        <dbReference type="PROSITE-ProRule" id="PRU00339"/>
    </source>
</evidence>
<dbReference type="SMART" id="SM00028">
    <property type="entry name" value="TPR"/>
    <property type="match status" value="4"/>
</dbReference>
<comment type="caution">
    <text evidence="3">The sequence shown here is derived from an EMBL/GenBank/DDBJ whole genome shotgun (WGS) entry which is preliminary data.</text>
</comment>
<dbReference type="AlphaFoldDB" id="A0AAP5IEY8"/>
<accession>A0AAP5IEY8</accession>
<name>A0AAP5IEY8_9CYAN</name>
<keyword evidence="4" id="KW-1185">Reference proteome</keyword>
<reference evidence="4" key="1">
    <citation type="journal article" date="2021" name="Science">
        <title>Hunting the eagle killer: A cyanobacterial neurotoxin causes vacuolar myelinopathy.</title>
        <authorList>
            <person name="Breinlinger S."/>
            <person name="Phillips T.J."/>
            <person name="Haram B.N."/>
            <person name="Mares J."/>
            <person name="Martinez Yerena J.A."/>
            <person name="Hrouzek P."/>
            <person name="Sobotka R."/>
            <person name="Henderson W.M."/>
            <person name="Schmieder P."/>
            <person name="Williams S.M."/>
            <person name="Lauderdale J.D."/>
            <person name="Wilde H.D."/>
            <person name="Gerrin W."/>
            <person name="Kust A."/>
            <person name="Washington J.W."/>
            <person name="Wagner C."/>
            <person name="Geier B."/>
            <person name="Liebeke M."/>
            <person name="Enke H."/>
            <person name="Niedermeyer T.H.J."/>
            <person name="Wilde S.B."/>
        </authorList>
    </citation>
    <scope>NUCLEOTIDE SEQUENCE [LARGE SCALE GENOMIC DNA]</scope>
    <source>
        <strain evidence="4">Thurmond2011</strain>
    </source>
</reference>
<gene>
    <name evidence="3" type="ORF">G7B40_035040</name>
</gene>
<feature type="repeat" description="TPR" evidence="1">
    <location>
        <begin position="425"/>
        <end position="458"/>
    </location>
</feature>
<sequence>MFQDHLNLRMKYILANPNRKDNLQQIYQLLARNTDKEQVISCYQEALKTYTFEDFPEQWATTQNYLGVAYHKVGNLEQAICCYLSALKVYTRESFPEQWAITKYYLGDAYGVRITGDRSENLEQEIICYHDALKVYTFDTFPEQWANTKNNFSHAYRERIRGERAENLEQAITCCYDALKIYTFDAFPEKWAMTKYSLSNAYRERIRGERAENLEQAITCCYDALKIYTFDAFPKEWATTKNHLGLTYIERIRGERVENLEQAITCYQEALKIYTFDAFPKEWAMVQINLGKAYGQRITGDLAENLEQAISYSQEALKVYTFDAFPEKWAMVQNNLGIFSRRLTTLRNIGNFQKTIDYYLSALTVHTRENFPEYWAMTQVNIGAVYLSQYRINKERTEDLKAAIDCYLSASKEVFTREAFPQKYAEVQDNLGKAYKENQQFSEAYTAFAAAIDIIESFRQEILYGSAIDDDKKKLAEEWNQLYQSIVEVCLDLAKNEPLYYVRAIEYIERSKTRNLVELILDRDLKTIFPSEVADQLEQLRDKIASGQYEIQNNTAENPKLLAQNLQQLRQQRQELQDRYLPVGSGFRFDKFQPTLAQHTAIIEWYITNQKILAFVVKPNGQELTVWESQPEDLECLSNWENEYLQDYYTRKNQWQNQLEKRLKQLSKILHIESILEQIPAHCDRLILIPHRFLHLLPLHALPVGESYLVDKFPLGVAYAPSCQLLQQVQQRQRPDFQSLFAIQNPTGDLQFTDQEVNSILSLFPSHQVLSNSHATKAAIDQAVPHLQEVDYLHFSCHGHFKTDSPLDSFLLLADAKVSSIPMNADPKQYFETSKGIIDLSKCLTLGNLFERGFDFKKCRLVVLSACETGLIDFNNNSDEYIGLPSGFLYAGSSSVVSSLWTVDDMSTAYLMIKFLQNLKAAFDGGEDVSVAVALNQAQHWLRNITWKDLEEWANHLQLDSSNHPEAERSMRQMREILAKNPRRKNIDEKLFQSPYHWAGFTAIGK</sequence>
<dbReference type="EMBL" id="JAALHA020000027">
    <property type="protein sequence ID" value="MDR9899737.1"/>
    <property type="molecule type" value="Genomic_DNA"/>
</dbReference>
<evidence type="ECO:0000259" key="2">
    <source>
        <dbReference type="Pfam" id="PF12770"/>
    </source>
</evidence>
<dbReference type="Pfam" id="PF12770">
    <property type="entry name" value="CHAT"/>
    <property type="match status" value="1"/>
</dbReference>
<evidence type="ECO:0000313" key="4">
    <source>
        <dbReference type="Proteomes" id="UP000667802"/>
    </source>
</evidence>
<feature type="domain" description="CHAT" evidence="2">
    <location>
        <begin position="662"/>
        <end position="1006"/>
    </location>
</feature>
<protein>
    <submittedName>
        <fullName evidence="3">CHAT domain-containing protein</fullName>
    </submittedName>
</protein>
<proteinExistence type="predicted"/>
<dbReference type="Gene3D" id="1.25.40.10">
    <property type="entry name" value="Tetratricopeptide repeat domain"/>
    <property type="match status" value="3"/>
</dbReference>
<evidence type="ECO:0000313" key="3">
    <source>
        <dbReference type="EMBL" id="MDR9899737.1"/>
    </source>
</evidence>
<dbReference type="SUPFAM" id="SSF48452">
    <property type="entry name" value="TPR-like"/>
    <property type="match status" value="3"/>
</dbReference>
<dbReference type="InterPro" id="IPR024983">
    <property type="entry name" value="CHAT_dom"/>
</dbReference>
<organism evidence="3 4">
    <name type="scientific">Aetokthonos hydrillicola Thurmond2011</name>
    <dbReference type="NCBI Taxonomy" id="2712845"/>
    <lineage>
        <taxon>Bacteria</taxon>
        <taxon>Bacillati</taxon>
        <taxon>Cyanobacteriota</taxon>
        <taxon>Cyanophyceae</taxon>
        <taxon>Nostocales</taxon>
        <taxon>Hapalosiphonaceae</taxon>
        <taxon>Aetokthonos</taxon>
    </lineage>
</organism>
<dbReference type="InterPro" id="IPR011990">
    <property type="entry name" value="TPR-like_helical_dom_sf"/>
</dbReference>
<dbReference type="RefSeq" id="WP_208354089.1">
    <property type="nucleotide sequence ID" value="NZ_JAALHA020000027.1"/>
</dbReference>
<dbReference type="PANTHER" id="PTHR10098:SF108">
    <property type="entry name" value="TETRATRICOPEPTIDE REPEAT PROTEIN 28"/>
    <property type="match status" value="1"/>
</dbReference>
<dbReference type="InterPro" id="IPR019734">
    <property type="entry name" value="TPR_rpt"/>
</dbReference>
<keyword evidence="1" id="KW-0802">TPR repeat</keyword>
<dbReference type="Proteomes" id="UP000667802">
    <property type="component" value="Unassembled WGS sequence"/>
</dbReference>
<dbReference type="PANTHER" id="PTHR10098">
    <property type="entry name" value="RAPSYN-RELATED"/>
    <property type="match status" value="1"/>
</dbReference>
<dbReference type="PROSITE" id="PS50005">
    <property type="entry name" value="TPR"/>
    <property type="match status" value="2"/>
</dbReference>